<dbReference type="KEGG" id="them:FPV09_06900"/>
<accession>A0A5C0SKR8</accession>
<reference evidence="1 2" key="1">
    <citation type="submission" date="2019-07" db="EMBL/GenBank/DDBJ databases">
        <title>Complete genome of Thermococcus acidophilus.</title>
        <authorList>
            <person name="Li X."/>
        </authorList>
    </citation>
    <scope>NUCLEOTIDE SEQUENCE [LARGE SCALE GENOMIC DNA]</scope>
    <source>
        <strain evidence="1 2">SY113</strain>
    </source>
</reference>
<dbReference type="GeneID" id="41609569"/>
<protein>
    <submittedName>
        <fullName evidence="1">Uncharacterized protein</fullName>
    </submittedName>
</protein>
<name>A0A5C0SKR8_9EURY</name>
<dbReference type="RefSeq" id="WP_148882832.1">
    <property type="nucleotide sequence ID" value="NZ_CP041932.1"/>
</dbReference>
<proteinExistence type="predicted"/>
<organism evidence="1 2">
    <name type="scientific">Thermococcus aciditolerans</name>
    <dbReference type="NCBI Taxonomy" id="2598455"/>
    <lineage>
        <taxon>Archaea</taxon>
        <taxon>Methanobacteriati</taxon>
        <taxon>Methanobacteriota</taxon>
        <taxon>Thermococci</taxon>
        <taxon>Thermococcales</taxon>
        <taxon>Thermococcaceae</taxon>
        <taxon>Thermococcus</taxon>
    </lineage>
</organism>
<dbReference type="AlphaFoldDB" id="A0A5C0SKR8"/>
<dbReference type="EMBL" id="CP041932">
    <property type="protein sequence ID" value="QEK14860.1"/>
    <property type="molecule type" value="Genomic_DNA"/>
</dbReference>
<gene>
    <name evidence="1" type="ORF">FPV09_06900</name>
</gene>
<dbReference type="Proteomes" id="UP000322631">
    <property type="component" value="Chromosome"/>
</dbReference>
<evidence type="ECO:0000313" key="2">
    <source>
        <dbReference type="Proteomes" id="UP000322631"/>
    </source>
</evidence>
<keyword evidence="2" id="KW-1185">Reference proteome</keyword>
<sequence>MSEKNKKALLEGIDNSSDEQCEDVKRVLLESGHLGDLVVTDKLLLTFRIVNVTNSSAVIKITLKLYNVTIPWCNLGNVTLTGKLLLNFTDGYYYFNGTQIGRPSFFILPYELPGKKTLLFRASLLKKYGFISHDLLVENVTFEDRRKALTFIKTFYPPLIEVKSNQPPLIYSRKGYLSASLITNTIYDLDTGVAIGIWPAPWPELYILGIINGGISNYHSAKMNKKLDFSKEYWPYGFVLYKTNIQFPKEQTGKAPDTPLKYYLLLGLVILTASLLRRWKR</sequence>
<evidence type="ECO:0000313" key="1">
    <source>
        <dbReference type="EMBL" id="QEK14860.1"/>
    </source>
</evidence>